<dbReference type="InterPro" id="IPR036412">
    <property type="entry name" value="HAD-like_sf"/>
</dbReference>
<dbReference type="RefSeq" id="WP_142601615.1">
    <property type="nucleotide sequence ID" value="NZ_FXSZ01000002.1"/>
</dbReference>
<keyword evidence="8" id="KW-0460">Magnesium</keyword>
<feature type="transmembrane region" description="Helical" evidence="13">
    <location>
        <begin position="174"/>
        <end position="193"/>
    </location>
</feature>
<feature type="transmembrane region" description="Helical" evidence="13">
    <location>
        <begin position="741"/>
        <end position="762"/>
    </location>
</feature>
<dbReference type="InterPro" id="IPR059000">
    <property type="entry name" value="ATPase_P-type_domA"/>
</dbReference>
<evidence type="ECO:0000259" key="15">
    <source>
        <dbReference type="Pfam" id="PF12156"/>
    </source>
</evidence>
<dbReference type="InterPro" id="IPR021993">
    <property type="entry name" value="ATPase-cat-bd"/>
</dbReference>
<organism evidence="16 17">
    <name type="scientific">Solitalea koreensis</name>
    <dbReference type="NCBI Taxonomy" id="543615"/>
    <lineage>
        <taxon>Bacteria</taxon>
        <taxon>Pseudomonadati</taxon>
        <taxon>Bacteroidota</taxon>
        <taxon>Sphingobacteriia</taxon>
        <taxon>Sphingobacteriales</taxon>
        <taxon>Sphingobacteriaceae</taxon>
        <taxon>Solitalea</taxon>
    </lineage>
</organism>
<proteinExistence type="inferred from homology"/>
<evidence type="ECO:0000256" key="1">
    <source>
        <dbReference type="ARBA" id="ARBA00004651"/>
    </source>
</evidence>
<evidence type="ECO:0000256" key="3">
    <source>
        <dbReference type="ARBA" id="ARBA00022448"/>
    </source>
</evidence>
<accession>A0A521BFJ5</accession>
<comment type="subcellular location">
    <subcellularLocation>
        <location evidence="1">Cell membrane</location>
        <topology evidence="1">Multi-pass membrane protein</topology>
    </subcellularLocation>
</comment>
<feature type="domain" description="Putative metal-binding" evidence="15">
    <location>
        <begin position="9"/>
        <end position="82"/>
    </location>
</feature>
<name>A0A521BFJ5_9SPHI</name>
<evidence type="ECO:0000259" key="14">
    <source>
        <dbReference type="Pfam" id="PF00122"/>
    </source>
</evidence>
<evidence type="ECO:0000256" key="9">
    <source>
        <dbReference type="ARBA" id="ARBA00022967"/>
    </source>
</evidence>
<dbReference type="SUPFAM" id="SSF81653">
    <property type="entry name" value="Calcium ATPase, transduction domain A"/>
    <property type="match status" value="1"/>
</dbReference>
<dbReference type="Gene3D" id="3.40.50.1000">
    <property type="entry name" value="HAD superfamily/HAD-like"/>
    <property type="match status" value="1"/>
</dbReference>
<comment type="similarity">
    <text evidence="2">Belongs to the cation transport ATPase (P-type) (TC 3.A.3) family. Type IB subfamily.</text>
</comment>
<dbReference type="AlphaFoldDB" id="A0A521BFJ5"/>
<dbReference type="InterPro" id="IPR023299">
    <property type="entry name" value="ATPase_P-typ_cyto_dom_N"/>
</dbReference>
<dbReference type="GO" id="GO:0005886">
    <property type="term" value="C:plasma membrane"/>
    <property type="evidence" value="ECO:0007669"/>
    <property type="project" value="UniProtKB-SubCell"/>
</dbReference>
<dbReference type="Pfam" id="PF00702">
    <property type="entry name" value="Hydrolase"/>
    <property type="match status" value="1"/>
</dbReference>
<sequence length="798" mass="89398">MEITELKTSCYHCGLNCEEEIIHFDNKVFCCNGCKVVYSIVAENNLCEYYTISNNPGVSQRVHQTSTKFSVLNSPEVKQKLICFTDREQTHVVFSLPQIHCSSCIWLLENLHKINDGIISSRVDFTAKKIYIIYKEKELTLEQLAFLCNNIGYEPHINLNDITDTKIQKIDKGLILKLGIAGFCFANSMMLSFPEYFSNGSIELPLLKNVFNALNFTLGTLAFIYPASEFHLSACKSLKKKIINIDAPIVLALIITYTRSLYEILSGSGVGYMDALTGIIFFMLTGRYLQMYTHKRLSFERDYKSYFPIAVTVKRATAEENIPVLNLKPGDRMIIRNNELIPADAILFYGDANIDYSFVTGEAALVKKSIGELVYAGGKQYGAAIELEVIKEVSNSDLTQLWNKEVFKNNQDKKLSFIHGLSKYFSIVLLTLVGTVAIYWAFNDSTRILNSITAMLIIACPCSLLLSATFTNGSILRILRRNHFYLKNATVLESLAEVDTIVFDKTGTITHNGEMKISFEDHTLDEIQIQLVKSVASQSTHPVSKAIFNHYKGIKSLRVEHFNEIIGAGISGKVAGNHIKIGSETFVGATQPQNYESTSVFVSINNQIIGYYHLSNQYRKGLNYLITNLKNKNYHLALISGDNDAEQLRLENIFGKNVRLFFNQTPENKLDFIKSLQDEGKKVLMLGDGLNDAGALKQSNVGIAISDDINNFSPACDVILDGKYLVKLGDYIRFAKIGKNIIWGSFIISLIYNLVGLFFAVQGLLAPVIAAILMPSMSISIILFTTGFSFLFAKIFRL</sequence>
<dbReference type="Gene3D" id="3.40.1110.10">
    <property type="entry name" value="Calcium-transporting ATPase, cytoplasmic domain N"/>
    <property type="match status" value="1"/>
</dbReference>
<keyword evidence="5" id="KW-0597">Phosphoprotein</keyword>
<evidence type="ECO:0000256" key="13">
    <source>
        <dbReference type="SAM" id="Phobius"/>
    </source>
</evidence>
<keyword evidence="9" id="KW-1278">Translocase</keyword>
<keyword evidence="17" id="KW-1185">Reference proteome</keyword>
<dbReference type="Pfam" id="PF00122">
    <property type="entry name" value="E1-E2_ATPase"/>
    <property type="match status" value="1"/>
</dbReference>
<dbReference type="GO" id="GO:0005524">
    <property type="term" value="F:ATP binding"/>
    <property type="evidence" value="ECO:0007669"/>
    <property type="project" value="InterPro"/>
</dbReference>
<protein>
    <submittedName>
        <fullName evidence="16">Cu+-exporting ATPase</fullName>
    </submittedName>
</protein>
<evidence type="ECO:0000256" key="11">
    <source>
        <dbReference type="ARBA" id="ARBA00023065"/>
    </source>
</evidence>
<evidence type="ECO:0000256" key="8">
    <source>
        <dbReference type="ARBA" id="ARBA00022842"/>
    </source>
</evidence>
<keyword evidence="11" id="KW-0406">Ion transport</keyword>
<dbReference type="Gene3D" id="2.70.150.10">
    <property type="entry name" value="Calcium-transporting ATPase, cytoplasmic transduction domain A"/>
    <property type="match status" value="1"/>
</dbReference>
<reference evidence="16 17" key="1">
    <citation type="submission" date="2017-05" db="EMBL/GenBank/DDBJ databases">
        <authorList>
            <person name="Varghese N."/>
            <person name="Submissions S."/>
        </authorList>
    </citation>
    <scope>NUCLEOTIDE SEQUENCE [LARGE SCALE GENOMIC DNA]</scope>
    <source>
        <strain evidence="16 17">DSM 21342</strain>
    </source>
</reference>
<dbReference type="EMBL" id="FXSZ01000002">
    <property type="protein sequence ID" value="SMO45490.1"/>
    <property type="molecule type" value="Genomic_DNA"/>
</dbReference>
<dbReference type="GO" id="GO:0055070">
    <property type="term" value="P:copper ion homeostasis"/>
    <property type="evidence" value="ECO:0007669"/>
    <property type="project" value="TreeGrafter"/>
</dbReference>
<keyword evidence="3" id="KW-0813">Transport</keyword>
<dbReference type="NCBIfam" id="TIGR01494">
    <property type="entry name" value="ATPase_P-type"/>
    <property type="match status" value="1"/>
</dbReference>
<dbReference type="GO" id="GO:0016887">
    <property type="term" value="F:ATP hydrolysis activity"/>
    <property type="evidence" value="ECO:0007669"/>
    <property type="project" value="InterPro"/>
</dbReference>
<dbReference type="Gene3D" id="3.30.70.100">
    <property type="match status" value="1"/>
</dbReference>
<dbReference type="GO" id="GO:0043682">
    <property type="term" value="F:P-type divalent copper transporter activity"/>
    <property type="evidence" value="ECO:0007669"/>
    <property type="project" value="TreeGrafter"/>
</dbReference>
<dbReference type="SUPFAM" id="SSF81665">
    <property type="entry name" value="Calcium ATPase, transmembrane domain M"/>
    <property type="match status" value="1"/>
</dbReference>
<evidence type="ECO:0000256" key="12">
    <source>
        <dbReference type="ARBA" id="ARBA00023136"/>
    </source>
</evidence>
<evidence type="ECO:0000256" key="10">
    <source>
        <dbReference type="ARBA" id="ARBA00022989"/>
    </source>
</evidence>
<evidence type="ECO:0000313" key="16">
    <source>
        <dbReference type="EMBL" id="SMO45490.1"/>
    </source>
</evidence>
<dbReference type="GO" id="GO:0005507">
    <property type="term" value="F:copper ion binding"/>
    <property type="evidence" value="ECO:0007669"/>
    <property type="project" value="TreeGrafter"/>
</dbReference>
<evidence type="ECO:0000256" key="2">
    <source>
        <dbReference type="ARBA" id="ARBA00006024"/>
    </source>
</evidence>
<keyword evidence="12 13" id="KW-0472">Membrane</keyword>
<keyword evidence="10 13" id="KW-1133">Transmembrane helix</keyword>
<keyword evidence="7" id="KW-0479">Metal-binding</keyword>
<evidence type="ECO:0000256" key="7">
    <source>
        <dbReference type="ARBA" id="ARBA00022723"/>
    </source>
</evidence>
<dbReference type="InterPro" id="IPR023214">
    <property type="entry name" value="HAD_sf"/>
</dbReference>
<dbReference type="PRINTS" id="PR00119">
    <property type="entry name" value="CATATPASE"/>
</dbReference>
<dbReference type="InterPro" id="IPR001757">
    <property type="entry name" value="P_typ_ATPase"/>
</dbReference>
<dbReference type="OrthoDB" id="9770315at2"/>
<dbReference type="InterPro" id="IPR008250">
    <property type="entry name" value="ATPase_P-typ_transduc_dom_A_sf"/>
</dbReference>
<evidence type="ECO:0000313" key="17">
    <source>
        <dbReference type="Proteomes" id="UP000315971"/>
    </source>
</evidence>
<dbReference type="SUPFAM" id="SSF55008">
    <property type="entry name" value="HMA, heavy metal-associated domain"/>
    <property type="match status" value="1"/>
</dbReference>
<feature type="transmembrane region" description="Helical" evidence="13">
    <location>
        <begin position="424"/>
        <end position="442"/>
    </location>
</feature>
<dbReference type="Proteomes" id="UP000315971">
    <property type="component" value="Unassembled WGS sequence"/>
</dbReference>
<dbReference type="PANTHER" id="PTHR43520">
    <property type="entry name" value="ATP7, ISOFORM B"/>
    <property type="match status" value="1"/>
</dbReference>
<feature type="transmembrane region" description="Helical" evidence="13">
    <location>
        <begin position="242"/>
        <end position="258"/>
    </location>
</feature>
<dbReference type="InterPro" id="IPR036163">
    <property type="entry name" value="HMA_dom_sf"/>
</dbReference>
<keyword evidence="6 13" id="KW-0812">Transmembrane</keyword>
<feature type="transmembrane region" description="Helical" evidence="13">
    <location>
        <begin position="768"/>
        <end position="793"/>
    </location>
</feature>
<dbReference type="InterPro" id="IPR023298">
    <property type="entry name" value="ATPase_P-typ_TM_dom_sf"/>
</dbReference>
<gene>
    <name evidence="16" type="ORF">SAMN06265350_102142</name>
</gene>
<dbReference type="PANTHER" id="PTHR43520:SF5">
    <property type="entry name" value="CATION-TRANSPORTING P-TYPE ATPASE-RELATED"/>
    <property type="match status" value="1"/>
</dbReference>
<feature type="transmembrane region" description="Helical" evidence="13">
    <location>
        <begin position="213"/>
        <end position="230"/>
    </location>
</feature>
<dbReference type="SUPFAM" id="SSF56784">
    <property type="entry name" value="HAD-like"/>
    <property type="match status" value="1"/>
</dbReference>
<dbReference type="Pfam" id="PF12156">
    <property type="entry name" value="ATPase-cat_bd"/>
    <property type="match status" value="1"/>
</dbReference>
<evidence type="ECO:0000256" key="4">
    <source>
        <dbReference type="ARBA" id="ARBA00022475"/>
    </source>
</evidence>
<feature type="transmembrane region" description="Helical" evidence="13">
    <location>
        <begin position="270"/>
        <end position="289"/>
    </location>
</feature>
<evidence type="ECO:0000256" key="5">
    <source>
        <dbReference type="ARBA" id="ARBA00022553"/>
    </source>
</evidence>
<dbReference type="InterPro" id="IPR018303">
    <property type="entry name" value="ATPase_P-typ_P_site"/>
</dbReference>
<dbReference type="PROSITE" id="PS00154">
    <property type="entry name" value="ATPASE_E1_E2"/>
    <property type="match status" value="1"/>
</dbReference>
<feature type="transmembrane region" description="Helical" evidence="13">
    <location>
        <begin position="448"/>
        <end position="471"/>
    </location>
</feature>
<feature type="domain" description="P-type ATPase A" evidence="14">
    <location>
        <begin position="308"/>
        <end position="402"/>
    </location>
</feature>
<keyword evidence="4" id="KW-1003">Cell membrane</keyword>
<evidence type="ECO:0000256" key="6">
    <source>
        <dbReference type="ARBA" id="ARBA00022692"/>
    </source>
</evidence>